<dbReference type="SMART" id="SM00354">
    <property type="entry name" value="HTH_LACI"/>
    <property type="match status" value="1"/>
</dbReference>
<dbReference type="AlphaFoldDB" id="A0A7X0C798"/>
<keyword evidence="3" id="KW-0238">DNA-binding</keyword>
<evidence type="ECO:0000313" key="7">
    <source>
        <dbReference type="Proteomes" id="UP000583800"/>
    </source>
</evidence>
<dbReference type="Proteomes" id="UP000583800">
    <property type="component" value="Unassembled WGS sequence"/>
</dbReference>
<dbReference type="InterPro" id="IPR000843">
    <property type="entry name" value="HTH_LacI"/>
</dbReference>
<evidence type="ECO:0000313" key="6">
    <source>
        <dbReference type="EMBL" id="MBB6348931.1"/>
    </source>
</evidence>
<proteinExistence type="predicted"/>
<feature type="domain" description="HTH lacI-type" evidence="5">
    <location>
        <begin position="39"/>
        <end position="93"/>
    </location>
</feature>
<dbReference type="Pfam" id="PF13377">
    <property type="entry name" value="Peripla_BP_3"/>
    <property type="match status" value="1"/>
</dbReference>
<dbReference type="InterPro" id="IPR010982">
    <property type="entry name" value="Lambda_DNA-bd_dom_sf"/>
</dbReference>
<evidence type="ECO:0000256" key="2">
    <source>
        <dbReference type="ARBA" id="ARBA00023015"/>
    </source>
</evidence>
<dbReference type="PROSITE" id="PS50932">
    <property type="entry name" value="HTH_LACI_2"/>
    <property type="match status" value="1"/>
</dbReference>
<name>A0A7X0C798_9ACTN</name>
<dbReference type="GO" id="GO:0000976">
    <property type="term" value="F:transcription cis-regulatory region binding"/>
    <property type="evidence" value="ECO:0007669"/>
    <property type="project" value="TreeGrafter"/>
</dbReference>
<keyword evidence="7" id="KW-1185">Reference proteome</keyword>
<keyword evidence="2" id="KW-0805">Transcription regulation</keyword>
<organism evidence="6 7">
    <name type="scientific">Nonomuraea muscovyensis</name>
    <dbReference type="NCBI Taxonomy" id="1124761"/>
    <lineage>
        <taxon>Bacteria</taxon>
        <taxon>Bacillati</taxon>
        <taxon>Actinomycetota</taxon>
        <taxon>Actinomycetes</taxon>
        <taxon>Streptosporangiales</taxon>
        <taxon>Streptosporangiaceae</taxon>
        <taxon>Nonomuraea</taxon>
    </lineage>
</organism>
<dbReference type="PANTHER" id="PTHR30146">
    <property type="entry name" value="LACI-RELATED TRANSCRIPTIONAL REPRESSOR"/>
    <property type="match status" value="1"/>
</dbReference>
<dbReference type="InterPro" id="IPR046335">
    <property type="entry name" value="LacI/GalR-like_sensor"/>
</dbReference>
<dbReference type="PANTHER" id="PTHR30146:SF148">
    <property type="entry name" value="HTH-TYPE TRANSCRIPTIONAL REPRESSOR PURR-RELATED"/>
    <property type="match status" value="1"/>
</dbReference>
<reference evidence="6 7" key="1">
    <citation type="submission" date="2020-08" db="EMBL/GenBank/DDBJ databases">
        <title>Sequencing the genomes of 1000 actinobacteria strains.</title>
        <authorList>
            <person name="Klenk H.-P."/>
        </authorList>
    </citation>
    <scope>NUCLEOTIDE SEQUENCE [LARGE SCALE GENOMIC DNA]</scope>
    <source>
        <strain evidence="6 7">DSM 45913</strain>
    </source>
</reference>
<dbReference type="SUPFAM" id="SSF47413">
    <property type="entry name" value="lambda repressor-like DNA-binding domains"/>
    <property type="match status" value="1"/>
</dbReference>
<dbReference type="Pfam" id="PF00356">
    <property type="entry name" value="LacI"/>
    <property type="match status" value="1"/>
</dbReference>
<sequence>MITSFAPHAGAGTGDDVLNTSTAPGVRMSGSGGVRRIMPSIEVVAKEAGVSTATAGRALGGYGSVSAKSREAVLAAAERLGYRANSLARSMITGLTHTLGVLVPDIENPFFSRALRGIADTAHAKGWEVLLVNTDEDLTLERKALGVLAERRVDGMVVAPTDAADRDTLKAVIDAGIPVVLLDRRVPGLDADTVGIDNRAAARDATERLLKLGHRSIALLTGGDEHLRAKLARPGLRGVERIAGTTVGARTAGYRDALLEAGVEPRPELVSAEGFRREDAAEATTRLLALPEPPTAILALDSLLALGVLQALRRLGLRCPADVSLVSFDDADWAEAISPPLSVVAQPIYELGAEAGRLLLDRVQGSERRVTHRRLPTRFIERESARSLL</sequence>
<evidence type="ECO:0000256" key="4">
    <source>
        <dbReference type="ARBA" id="ARBA00023163"/>
    </source>
</evidence>
<dbReference type="Gene3D" id="1.10.260.40">
    <property type="entry name" value="lambda repressor-like DNA-binding domains"/>
    <property type="match status" value="1"/>
</dbReference>
<dbReference type="Gene3D" id="3.40.50.2300">
    <property type="match status" value="2"/>
</dbReference>
<dbReference type="EMBL" id="JACHJB010000002">
    <property type="protein sequence ID" value="MBB6348931.1"/>
    <property type="molecule type" value="Genomic_DNA"/>
</dbReference>
<dbReference type="CDD" id="cd01392">
    <property type="entry name" value="HTH_LacI"/>
    <property type="match status" value="1"/>
</dbReference>
<evidence type="ECO:0000259" key="5">
    <source>
        <dbReference type="PROSITE" id="PS50932"/>
    </source>
</evidence>
<dbReference type="RefSeq" id="WP_185086589.1">
    <property type="nucleotide sequence ID" value="NZ_JACHJB010000002.1"/>
</dbReference>
<accession>A0A7X0C798</accession>
<comment type="caution">
    <text evidence="6">The sequence shown here is derived from an EMBL/GenBank/DDBJ whole genome shotgun (WGS) entry which is preliminary data.</text>
</comment>
<gene>
    <name evidence="6" type="ORF">FHU36_005476</name>
</gene>
<dbReference type="CDD" id="cd06267">
    <property type="entry name" value="PBP1_LacI_sugar_binding-like"/>
    <property type="match status" value="1"/>
</dbReference>
<dbReference type="GO" id="GO:0003700">
    <property type="term" value="F:DNA-binding transcription factor activity"/>
    <property type="evidence" value="ECO:0007669"/>
    <property type="project" value="TreeGrafter"/>
</dbReference>
<dbReference type="SUPFAM" id="SSF53822">
    <property type="entry name" value="Periplasmic binding protein-like I"/>
    <property type="match status" value="1"/>
</dbReference>
<keyword evidence="4" id="KW-0804">Transcription</keyword>
<evidence type="ECO:0000256" key="1">
    <source>
        <dbReference type="ARBA" id="ARBA00022491"/>
    </source>
</evidence>
<dbReference type="InterPro" id="IPR028082">
    <property type="entry name" value="Peripla_BP_I"/>
</dbReference>
<evidence type="ECO:0000256" key="3">
    <source>
        <dbReference type="ARBA" id="ARBA00023125"/>
    </source>
</evidence>
<keyword evidence="1" id="KW-0678">Repressor</keyword>
<protein>
    <submittedName>
        <fullName evidence="6">LacI family transcriptional regulator</fullName>
    </submittedName>
</protein>